<keyword evidence="4 9" id="KW-0662">Pyridine nucleotide biosynthesis</keyword>
<dbReference type="InterPro" id="IPR023066">
    <property type="entry name" value="Quinolinate_synth_type2"/>
</dbReference>
<keyword evidence="6 9" id="KW-0479">Metal-binding</keyword>
<feature type="binding site" evidence="9">
    <location>
        <position position="180"/>
    </location>
    <ligand>
        <name>[4Fe-4S] cluster</name>
        <dbReference type="ChEBI" id="CHEBI:49883"/>
    </ligand>
</feature>
<comment type="function">
    <text evidence="9">Catalyzes the condensation of iminoaspartate with dihydroxyacetone phosphate to form quinolinate.</text>
</comment>
<evidence type="ECO:0000313" key="10">
    <source>
        <dbReference type="EMBL" id="RJP26060.1"/>
    </source>
</evidence>
<dbReference type="GO" id="GO:0005829">
    <property type="term" value="C:cytosol"/>
    <property type="evidence" value="ECO:0007669"/>
    <property type="project" value="TreeGrafter"/>
</dbReference>
<dbReference type="AlphaFoldDB" id="A0A3A4P9H9"/>
<comment type="caution">
    <text evidence="10">The sequence shown here is derived from an EMBL/GenBank/DDBJ whole genome shotgun (WGS) entry which is preliminary data.</text>
</comment>
<feature type="binding site" evidence="9">
    <location>
        <begin position="121"/>
        <end position="123"/>
    </location>
    <ligand>
        <name>iminosuccinate</name>
        <dbReference type="ChEBI" id="CHEBI:77875"/>
    </ligand>
</feature>
<dbReference type="PANTHER" id="PTHR30573">
    <property type="entry name" value="QUINOLINATE SYNTHETASE A"/>
    <property type="match status" value="1"/>
</dbReference>
<organism evidence="10 11">
    <name type="scientific">Abyssobacteria bacterium (strain SURF_5)</name>
    <dbReference type="NCBI Taxonomy" id="2093360"/>
    <lineage>
        <taxon>Bacteria</taxon>
        <taxon>Pseudomonadati</taxon>
        <taxon>Candidatus Hydrogenedentota</taxon>
        <taxon>Candidatus Abyssobacteria</taxon>
    </lineage>
</organism>
<dbReference type="NCBIfam" id="TIGR00550">
    <property type="entry name" value="nadA"/>
    <property type="match status" value="1"/>
</dbReference>
<comment type="pathway">
    <text evidence="1 9">Cofactor biosynthesis; NAD(+) biosynthesis; quinolinate from iminoaspartate: step 1/1.</text>
</comment>
<keyword evidence="5 9" id="KW-0808">Transferase</keyword>
<dbReference type="GO" id="GO:0034628">
    <property type="term" value="P:'de novo' NAD+ biosynthetic process from L-aspartate"/>
    <property type="evidence" value="ECO:0007669"/>
    <property type="project" value="TreeGrafter"/>
</dbReference>
<feature type="binding site" evidence="9">
    <location>
        <position position="138"/>
    </location>
    <ligand>
        <name>iminosuccinate</name>
        <dbReference type="ChEBI" id="CHEBI:77875"/>
    </ligand>
</feature>
<dbReference type="PANTHER" id="PTHR30573:SF0">
    <property type="entry name" value="QUINOLINATE SYNTHASE, CHLOROPLASTIC"/>
    <property type="match status" value="1"/>
</dbReference>
<dbReference type="GO" id="GO:0051539">
    <property type="term" value="F:4 iron, 4 sulfur cluster binding"/>
    <property type="evidence" value="ECO:0007669"/>
    <property type="project" value="UniProtKB-KW"/>
</dbReference>
<evidence type="ECO:0000256" key="1">
    <source>
        <dbReference type="ARBA" id="ARBA00005065"/>
    </source>
</evidence>
<comment type="similarity">
    <text evidence="9">Belongs to the quinolinate synthase family. Type 2 subfamily.</text>
</comment>
<evidence type="ECO:0000256" key="6">
    <source>
        <dbReference type="ARBA" id="ARBA00022723"/>
    </source>
</evidence>
<dbReference type="EC" id="2.5.1.72" evidence="2 9"/>
<evidence type="ECO:0000256" key="2">
    <source>
        <dbReference type="ARBA" id="ARBA00012669"/>
    </source>
</evidence>
<name>A0A3A4P9H9_ABYX5</name>
<feature type="binding site" evidence="9">
    <location>
        <position position="268"/>
    </location>
    <ligand>
        <name>[4Fe-4S] cluster</name>
        <dbReference type="ChEBI" id="CHEBI:49883"/>
    </ligand>
</feature>
<dbReference type="Pfam" id="PF02445">
    <property type="entry name" value="NadA"/>
    <property type="match status" value="1"/>
</dbReference>
<dbReference type="UniPathway" id="UPA00253">
    <property type="reaction ID" value="UER00327"/>
</dbReference>
<evidence type="ECO:0000256" key="9">
    <source>
        <dbReference type="HAMAP-Rule" id="MF_00568"/>
    </source>
</evidence>
<proteinExistence type="inferred from homology"/>
<dbReference type="GO" id="GO:0008987">
    <property type="term" value="F:quinolinate synthetase A activity"/>
    <property type="evidence" value="ECO:0007669"/>
    <property type="project" value="UniProtKB-UniRule"/>
</dbReference>
<protein>
    <recommendedName>
        <fullName evidence="2 9">Quinolinate synthase</fullName>
        <ecNumber evidence="2 9">2.5.1.72</ecNumber>
    </recommendedName>
</protein>
<dbReference type="SUPFAM" id="SSF142754">
    <property type="entry name" value="NadA-like"/>
    <property type="match status" value="1"/>
</dbReference>
<evidence type="ECO:0000256" key="7">
    <source>
        <dbReference type="ARBA" id="ARBA00023004"/>
    </source>
</evidence>
<dbReference type="Proteomes" id="UP000265882">
    <property type="component" value="Unassembled WGS sequence"/>
</dbReference>
<evidence type="ECO:0000256" key="8">
    <source>
        <dbReference type="ARBA" id="ARBA00023014"/>
    </source>
</evidence>
<dbReference type="EMBL" id="QZKU01000013">
    <property type="protein sequence ID" value="RJP26060.1"/>
    <property type="molecule type" value="Genomic_DNA"/>
</dbReference>
<keyword evidence="9" id="KW-0963">Cytoplasm</keyword>
<feature type="binding site" evidence="9">
    <location>
        <position position="50"/>
    </location>
    <ligand>
        <name>iminosuccinate</name>
        <dbReference type="ChEBI" id="CHEBI:77875"/>
    </ligand>
</feature>
<dbReference type="InterPro" id="IPR036094">
    <property type="entry name" value="NadA_sf"/>
</dbReference>
<feature type="binding site" evidence="9">
    <location>
        <position position="95"/>
    </location>
    <ligand>
        <name>[4Fe-4S] cluster</name>
        <dbReference type="ChEBI" id="CHEBI:49883"/>
    </ligand>
</feature>
<dbReference type="GO" id="GO:0046872">
    <property type="term" value="F:metal ion binding"/>
    <property type="evidence" value="ECO:0007669"/>
    <property type="project" value="UniProtKB-KW"/>
</dbReference>
<evidence type="ECO:0000256" key="4">
    <source>
        <dbReference type="ARBA" id="ARBA00022642"/>
    </source>
</evidence>
<keyword evidence="8 9" id="KW-0411">Iron-sulfur</keyword>
<evidence type="ECO:0000256" key="5">
    <source>
        <dbReference type="ARBA" id="ARBA00022679"/>
    </source>
</evidence>
<dbReference type="Gene3D" id="3.40.50.10800">
    <property type="entry name" value="NadA-like"/>
    <property type="match status" value="3"/>
</dbReference>
<accession>A0A3A4P9H9</accession>
<feature type="binding site" evidence="9">
    <location>
        <position position="33"/>
    </location>
    <ligand>
        <name>iminosuccinate</name>
        <dbReference type="ChEBI" id="CHEBI:77875"/>
    </ligand>
</feature>
<reference evidence="10 11" key="1">
    <citation type="journal article" date="2017" name="ISME J.">
        <title>Energy and carbon metabolisms in a deep terrestrial subsurface fluid microbial community.</title>
        <authorList>
            <person name="Momper L."/>
            <person name="Jungbluth S.P."/>
            <person name="Lee M.D."/>
            <person name="Amend J.P."/>
        </authorList>
    </citation>
    <scope>NUCLEOTIDE SEQUENCE [LARGE SCALE GENOMIC DNA]</scope>
    <source>
        <strain evidence="10">SURF_5</strain>
    </source>
</reference>
<comment type="catalytic activity">
    <reaction evidence="9">
        <text>iminosuccinate + dihydroxyacetone phosphate = quinolinate + phosphate + 2 H2O + H(+)</text>
        <dbReference type="Rhea" id="RHEA:25888"/>
        <dbReference type="ChEBI" id="CHEBI:15377"/>
        <dbReference type="ChEBI" id="CHEBI:15378"/>
        <dbReference type="ChEBI" id="CHEBI:29959"/>
        <dbReference type="ChEBI" id="CHEBI:43474"/>
        <dbReference type="ChEBI" id="CHEBI:57642"/>
        <dbReference type="ChEBI" id="CHEBI:77875"/>
        <dbReference type="EC" id="2.5.1.72"/>
    </reaction>
</comment>
<feature type="binding site" evidence="9">
    <location>
        <begin position="206"/>
        <end position="208"/>
    </location>
    <ligand>
        <name>iminosuccinate</name>
        <dbReference type="ChEBI" id="CHEBI:77875"/>
    </ligand>
</feature>
<dbReference type="NCBIfam" id="NF006878">
    <property type="entry name" value="PRK09375.1-2"/>
    <property type="match status" value="1"/>
</dbReference>
<comment type="subcellular location">
    <subcellularLocation>
        <location evidence="9">Cytoplasm</location>
    </subcellularLocation>
</comment>
<dbReference type="InterPro" id="IPR003473">
    <property type="entry name" value="NadA"/>
</dbReference>
<keyword evidence="3 9" id="KW-0004">4Fe-4S</keyword>
<dbReference type="HAMAP" id="MF_00568">
    <property type="entry name" value="NadA_type2"/>
    <property type="match status" value="1"/>
</dbReference>
<evidence type="ECO:0000256" key="3">
    <source>
        <dbReference type="ARBA" id="ARBA00022485"/>
    </source>
</evidence>
<keyword evidence="7 9" id="KW-0408">Iron</keyword>
<evidence type="ECO:0000313" key="11">
    <source>
        <dbReference type="Proteomes" id="UP000265882"/>
    </source>
</evidence>
<sequence length="312" mass="34752">MDNQHPEYTERLEALKPEIAALKKERNAVILAHNYQRDEIQELADFCGDSLGLSKQAAATDADVIVFCGVHFMAESAAILSPRKTVLLPVAEAGCPMADMIDVPELRELKAKHPYATVVTYVNSTAALKAETDICCTSANAVKVVNSAPTKKVIFAPDRNLAAFVARYSEKEIIPYDGFCPTHTLIFASAVKRVQAEHPNAKLVVHPECLPEVIDLADHVCSTSGMYKFVRDSDAEEFIVGTEAGILYRLRLENPHKKFYLASRRIVCPNMKMTTLEKLADALRFMQHKVEVPADIRERARRALDRMLEVGR</sequence>
<dbReference type="NCBIfam" id="NF006879">
    <property type="entry name" value="PRK09375.1-4"/>
    <property type="match status" value="1"/>
</dbReference>
<gene>
    <name evidence="9 10" type="primary">nadA</name>
    <name evidence="10" type="ORF">C4520_01135</name>
</gene>
<comment type="cofactor">
    <cofactor evidence="9">
        <name>[4Fe-4S] cluster</name>
        <dbReference type="ChEBI" id="CHEBI:49883"/>
    </cofactor>
    <text evidence="9">Binds 1 [4Fe-4S] cluster per subunit.</text>
</comment>
<feature type="binding site" evidence="9">
    <location>
        <position position="223"/>
    </location>
    <ligand>
        <name>iminosuccinate</name>
        <dbReference type="ChEBI" id="CHEBI:77875"/>
    </ligand>
</feature>